<dbReference type="Gene3D" id="3.10.129.10">
    <property type="entry name" value="Hotdog Thioesterase"/>
    <property type="match status" value="1"/>
</dbReference>
<dbReference type="InterPro" id="IPR029069">
    <property type="entry name" value="HotDog_dom_sf"/>
</dbReference>
<accession>A0A381TGL1</accession>
<protein>
    <submittedName>
        <fullName evidence="1">Uncharacterized protein</fullName>
    </submittedName>
</protein>
<evidence type="ECO:0000313" key="1">
    <source>
        <dbReference type="EMBL" id="SVA15246.1"/>
    </source>
</evidence>
<organism evidence="1">
    <name type="scientific">marine metagenome</name>
    <dbReference type="NCBI Taxonomy" id="408172"/>
    <lineage>
        <taxon>unclassified sequences</taxon>
        <taxon>metagenomes</taxon>
        <taxon>ecological metagenomes</taxon>
    </lineage>
</organism>
<sequence length="138" mass="14512">MTHPLISTAVVGHEFGPYDVTISSSTANIYTKAISGVESPDYGDSQAPLIIVAVALTRLIDELGLFSKGLQTVHAGQEVSWVRPVTIDEKISAQGTLAGNSVRGNNRFATVKVSYSDKTGTNVGSSSTTIIVSTEQTL</sequence>
<name>A0A381TGL1_9ZZZZ</name>
<proteinExistence type="predicted"/>
<dbReference type="SUPFAM" id="SSF54637">
    <property type="entry name" value="Thioesterase/thiol ester dehydrase-isomerase"/>
    <property type="match status" value="1"/>
</dbReference>
<gene>
    <name evidence="1" type="ORF">METZ01_LOCUS68100</name>
</gene>
<dbReference type="AlphaFoldDB" id="A0A381TGL1"/>
<dbReference type="EMBL" id="UINC01004563">
    <property type="protein sequence ID" value="SVA15246.1"/>
    <property type="molecule type" value="Genomic_DNA"/>
</dbReference>
<reference evidence="1" key="1">
    <citation type="submission" date="2018-05" db="EMBL/GenBank/DDBJ databases">
        <authorList>
            <person name="Lanie J.A."/>
            <person name="Ng W.-L."/>
            <person name="Kazmierczak K.M."/>
            <person name="Andrzejewski T.M."/>
            <person name="Davidsen T.M."/>
            <person name="Wayne K.J."/>
            <person name="Tettelin H."/>
            <person name="Glass J.I."/>
            <person name="Rusch D."/>
            <person name="Podicherti R."/>
            <person name="Tsui H.-C.T."/>
            <person name="Winkler M.E."/>
        </authorList>
    </citation>
    <scope>NUCLEOTIDE SEQUENCE</scope>
</reference>